<evidence type="ECO:0000313" key="5">
    <source>
        <dbReference type="EMBL" id="XAH73636.1"/>
    </source>
</evidence>
<dbReference type="SUPFAM" id="SSF51215">
    <property type="entry name" value="Regulatory protein AraC"/>
    <property type="match status" value="1"/>
</dbReference>
<evidence type="ECO:0000256" key="2">
    <source>
        <dbReference type="ARBA" id="ARBA00023125"/>
    </source>
</evidence>
<organism evidence="5 6">
    <name type="scientific">Kineothrix sedimenti</name>
    <dbReference type="NCBI Taxonomy" id="3123317"/>
    <lineage>
        <taxon>Bacteria</taxon>
        <taxon>Bacillati</taxon>
        <taxon>Bacillota</taxon>
        <taxon>Clostridia</taxon>
        <taxon>Lachnospirales</taxon>
        <taxon>Lachnospiraceae</taxon>
        <taxon>Kineothrix</taxon>
    </lineage>
</organism>
<dbReference type="Pfam" id="PF02311">
    <property type="entry name" value="AraC_binding"/>
    <property type="match status" value="1"/>
</dbReference>
<dbReference type="SUPFAM" id="SSF46689">
    <property type="entry name" value="Homeodomain-like"/>
    <property type="match status" value="1"/>
</dbReference>
<protein>
    <submittedName>
        <fullName evidence="5">Helix-turn-helix transcriptional regulator</fullName>
    </submittedName>
</protein>
<feature type="domain" description="HTH araC/xylS-type" evidence="4">
    <location>
        <begin position="197"/>
        <end position="295"/>
    </location>
</feature>
<name>A0ABZ3EWH3_9FIRM</name>
<dbReference type="RefSeq" id="WP_342757240.1">
    <property type="nucleotide sequence ID" value="NZ_CP146256.1"/>
</dbReference>
<keyword evidence="1" id="KW-0805">Transcription regulation</keyword>
<dbReference type="PROSITE" id="PS00041">
    <property type="entry name" value="HTH_ARAC_FAMILY_1"/>
    <property type="match status" value="1"/>
</dbReference>
<evidence type="ECO:0000256" key="3">
    <source>
        <dbReference type="ARBA" id="ARBA00023163"/>
    </source>
</evidence>
<proteinExistence type="predicted"/>
<gene>
    <name evidence="5" type="ORF">V6984_19375</name>
</gene>
<dbReference type="InterPro" id="IPR037923">
    <property type="entry name" value="HTH-like"/>
</dbReference>
<dbReference type="Proteomes" id="UP001451571">
    <property type="component" value="Chromosome"/>
</dbReference>
<sequence length="310" mass="36016">MNFTDDFESYLAALPRLGPDKPADIFLGNKYELNKDTDEKLISILSGGALEASFPYSFSLNPLNCYLLLYTEEGYGKLHFESNIYSLESNTLLFLKCDKKMKLEIAVSPWNYSVFFIKGEILNFYYDLLSQYGFPLYVLPEHSTIIRNIQKLSLGSTTGSIRNKLYDSRYLADIICDLLMESMEADNPETKVPAYLQEMKALFDIAYQENYTLDELEAHFSTSKYRLCREFRFHYGESPLQYLNGKRIEIARDLLLTTDYRVHEVGSLVGIDNTNHFIYLFKKETGMTPLSYKKKLPDITRKQFLPLYIK</sequence>
<dbReference type="InterPro" id="IPR009057">
    <property type="entry name" value="Homeodomain-like_sf"/>
</dbReference>
<dbReference type="PANTHER" id="PTHR43280">
    <property type="entry name" value="ARAC-FAMILY TRANSCRIPTIONAL REGULATOR"/>
    <property type="match status" value="1"/>
</dbReference>
<dbReference type="PROSITE" id="PS01124">
    <property type="entry name" value="HTH_ARAC_FAMILY_2"/>
    <property type="match status" value="1"/>
</dbReference>
<reference evidence="5 6" key="1">
    <citation type="submission" date="2024-02" db="EMBL/GenBank/DDBJ databases">
        <title>Bacterial strain from lacustrine sediment.</title>
        <authorList>
            <person name="Petit C."/>
            <person name="Fadhlaoui K."/>
        </authorList>
    </citation>
    <scope>NUCLEOTIDE SEQUENCE [LARGE SCALE GENOMIC DNA]</scope>
    <source>
        <strain evidence="5 6">IPX-CK</strain>
    </source>
</reference>
<dbReference type="SMART" id="SM00342">
    <property type="entry name" value="HTH_ARAC"/>
    <property type="match status" value="1"/>
</dbReference>
<dbReference type="InterPro" id="IPR003313">
    <property type="entry name" value="AraC-bd"/>
</dbReference>
<dbReference type="InterPro" id="IPR018060">
    <property type="entry name" value="HTH_AraC"/>
</dbReference>
<keyword evidence="3" id="KW-0804">Transcription</keyword>
<evidence type="ECO:0000313" key="6">
    <source>
        <dbReference type="Proteomes" id="UP001451571"/>
    </source>
</evidence>
<dbReference type="EMBL" id="CP146256">
    <property type="protein sequence ID" value="XAH73636.1"/>
    <property type="molecule type" value="Genomic_DNA"/>
</dbReference>
<dbReference type="Gene3D" id="1.10.10.60">
    <property type="entry name" value="Homeodomain-like"/>
    <property type="match status" value="2"/>
</dbReference>
<dbReference type="InterPro" id="IPR018062">
    <property type="entry name" value="HTH_AraC-typ_CS"/>
</dbReference>
<accession>A0ABZ3EWH3</accession>
<dbReference type="PANTHER" id="PTHR43280:SF2">
    <property type="entry name" value="HTH-TYPE TRANSCRIPTIONAL REGULATOR EXSA"/>
    <property type="match status" value="1"/>
</dbReference>
<keyword evidence="2" id="KW-0238">DNA-binding</keyword>
<evidence type="ECO:0000256" key="1">
    <source>
        <dbReference type="ARBA" id="ARBA00023015"/>
    </source>
</evidence>
<dbReference type="Pfam" id="PF12833">
    <property type="entry name" value="HTH_18"/>
    <property type="match status" value="1"/>
</dbReference>
<keyword evidence="6" id="KW-1185">Reference proteome</keyword>
<evidence type="ECO:0000259" key="4">
    <source>
        <dbReference type="PROSITE" id="PS01124"/>
    </source>
</evidence>